<sequence>MEGCQEAYCSCYVQHKVVTEKKKKERPTYRAVFYFITKCVQVTIDMSGVAEGFVAVSWLSSGSANGDTLIVPLFFAALGKA</sequence>
<gene>
    <name evidence="1" type="ORF">N7505_007752</name>
</gene>
<organism evidence="1 2">
    <name type="scientific">Penicillium chrysogenum</name>
    <name type="common">Penicillium notatum</name>
    <dbReference type="NCBI Taxonomy" id="5076"/>
    <lineage>
        <taxon>Eukaryota</taxon>
        <taxon>Fungi</taxon>
        <taxon>Dikarya</taxon>
        <taxon>Ascomycota</taxon>
        <taxon>Pezizomycotina</taxon>
        <taxon>Eurotiomycetes</taxon>
        <taxon>Eurotiomycetidae</taxon>
        <taxon>Eurotiales</taxon>
        <taxon>Aspergillaceae</taxon>
        <taxon>Penicillium</taxon>
        <taxon>Penicillium chrysogenum species complex</taxon>
    </lineage>
</organism>
<dbReference type="Proteomes" id="UP001220256">
    <property type="component" value="Unassembled WGS sequence"/>
</dbReference>
<keyword evidence="2" id="KW-1185">Reference proteome</keyword>
<proteinExistence type="predicted"/>
<evidence type="ECO:0000313" key="2">
    <source>
        <dbReference type="Proteomes" id="UP001220256"/>
    </source>
</evidence>
<comment type="caution">
    <text evidence="1">The sequence shown here is derived from an EMBL/GenBank/DDBJ whole genome shotgun (WGS) entry which is preliminary data.</text>
</comment>
<evidence type="ECO:0000313" key="1">
    <source>
        <dbReference type="EMBL" id="KAJ5264959.1"/>
    </source>
</evidence>
<accession>A0ABQ8WF75</accession>
<name>A0ABQ8WF75_PENCH</name>
<dbReference type="EMBL" id="JAPVEB010000004">
    <property type="protein sequence ID" value="KAJ5264959.1"/>
    <property type="molecule type" value="Genomic_DNA"/>
</dbReference>
<protein>
    <submittedName>
        <fullName evidence="1">Uncharacterized protein</fullName>
    </submittedName>
</protein>
<reference evidence="1 2" key="1">
    <citation type="journal article" date="2023" name="IMA Fungus">
        <title>Comparative genomic study of the Penicillium genus elucidates a diverse pangenome and 15 lateral gene transfer events.</title>
        <authorList>
            <person name="Petersen C."/>
            <person name="Sorensen T."/>
            <person name="Nielsen M.R."/>
            <person name="Sondergaard T.E."/>
            <person name="Sorensen J.L."/>
            <person name="Fitzpatrick D.A."/>
            <person name="Frisvad J.C."/>
            <person name="Nielsen K.L."/>
        </authorList>
    </citation>
    <scope>NUCLEOTIDE SEQUENCE [LARGE SCALE GENOMIC DNA]</scope>
    <source>
        <strain evidence="1 2">IBT 3361</strain>
    </source>
</reference>